<proteinExistence type="predicted"/>
<evidence type="ECO:0008006" key="3">
    <source>
        <dbReference type="Google" id="ProtNLM"/>
    </source>
</evidence>
<name>A0A562V9H3_9ACTN</name>
<dbReference type="Proteomes" id="UP000321617">
    <property type="component" value="Unassembled WGS sequence"/>
</dbReference>
<dbReference type="EMBL" id="VLLL01000005">
    <property type="protein sequence ID" value="TWJ14520.1"/>
    <property type="molecule type" value="Genomic_DNA"/>
</dbReference>
<protein>
    <recommendedName>
        <fullName evidence="3">DUF3817 domain-containing protein</fullName>
    </recommendedName>
</protein>
<reference evidence="1 2" key="1">
    <citation type="journal article" date="2013" name="Stand. Genomic Sci.">
        <title>Genomic Encyclopedia of Type Strains, Phase I: The one thousand microbial genomes (KMG-I) project.</title>
        <authorList>
            <person name="Kyrpides N.C."/>
            <person name="Woyke T."/>
            <person name="Eisen J.A."/>
            <person name="Garrity G."/>
            <person name="Lilburn T.G."/>
            <person name="Beck B.J."/>
            <person name="Whitman W.B."/>
            <person name="Hugenholtz P."/>
            <person name="Klenk H.P."/>
        </authorList>
    </citation>
    <scope>NUCLEOTIDE SEQUENCE [LARGE SCALE GENOMIC DNA]</scope>
    <source>
        <strain evidence="1 2">DSM 45044</strain>
    </source>
</reference>
<comment type="caution">
    <text evidence="1">The sequence shown here is derived from an EMBL/GenBank/DDBJ whole genome shotgun (WGS) entry which is preliminary data.</text>
</comment>
<organism evidence="1 2">
    <name type="scientific">Stackebrandtia albiflava</name>
    <dbReference type="NCBI Taxonomy" id="406432"/>
    <lineage>
        <taxon>Bacteria</taxon>
        <taxon>Bacillati</taxon>
        <taxon>Actinomycetota</taxon>
        <taxon>Actinomycetes</taxon>
        <taxon>Glycomycetales</taxon>
        <taxon>Glycomycetaceae</taxon>
        <taxon>Stackebrandtia</taxon>
    </lineage>
</organism>
<dbReference type="AlphaFoldDB" id="A0A562V9H3"/>
<gene>
    <name evidence="1" type="ORF">LX16_0205</name>
</gene>
<sequence>MTMRILRIAALVEAVSLVVLLVNLATVHAPGISGWTGPLHGASYVTVIVTGSLARSAVGVPWRVLIPGVGGLLMVRRIDADRRDGDR</sequence>
<evidence type="ECO:0000313" key="1">
    <source>
        <dbReference type="EMBL" id="TWJ14520.1"/>
    </source>
</evidence>
<evidence type="ECO:0000313" key="2">
    <source>
        <dbReference type="Proteomes" id="UP000321617"/>
    </source>
</evidence>
<accession>A0A562V9H3</accession>
<keyword evidence="2" id="KW-1185">Reference proteome</keyword>
<dbReference type="RefSeq" id="WP_211354217.1">
    <property type="nucleotide sequence ID" value="NZ_BAABIJ010000001.1"/>
</dbReference>